<keyword evidence="4" id="KW-0812">Transmembrane</keyword>
<protein>
    <recommendedName>
        <fullName evidence="9">DoxX family protein</fullName>
    </recommendedName>
</protein>
<comment type="subcellular location">
    <subcellularLocation>
        <location evidence="1">Cell membrane</location>
        <topology evidence="1">Multi-pass membrane protein</topology>
    </subcellularLocation>
</comment>
<dbReference type="EMBL" id="AP012204">
    <property type="protein sequence ID" value="BAK34482.1"/>
    <property type="molecule type" value="Genomic_DNA"/>
</dbReference>
<keyword evidence="5" id="KW-1133">Transmembrane helix</keyword>
<gene>
    <name evidence="7" type="ordered locus">MLP_14680</name>
</gene>
<evidence type="ECO:0000256" key="2">
    <source>
        <dbReference type="ARBA" id="ARBA00006679"/>
    </source>
</evidence>
<organism evidence="7 8">
    <name type="scientific">Microlunatus phosphovorus (strain ATCC 700054 / DSM 10555 / JCM 9379 / NBRC 101784 / NCIMB 13414 / VKM Ac-1990 / NM-1)</name>
    <dbReference type="NCBI Taxonomy" id="1032480"/>
    <lineage>
        <taxon>Bacteria</taxon>
        <taxon>Bacillati</taxon>
        <taxon>Actinomycetota</taxon>
        <taxon>Actinomycetes</taxon>
        <taxon>Propionibacteriales</taxon>
        <taxon>Propionibacteriaceae</taxon>
        <taxon>Microlunatus</taxon>
    </lineage>
</organism>
<keyword evidence="3" id="KW-1003">Cell membrane</keyword>
<keyword evidence="8" id="KW-1185">Reference proteome</keyword>
<dbReference type="GO" id="GO:0005886">
    <property type="term" value="C:plasma membrane"/>
    <property type="evidence" value="ECO:0007669"/>
    <property type="project" value="UniProtKB-SubCell"/>
</dbReference>
<evidence type="ECO:0000256" key="3">
    <source>
        <dbReference type="ARBA" id="ARBA00022475"/>
    </source>
</evidence>
<keyword evidence="6" id="KW-0472">Membrane</keyword>
<evidence type="ECO:0000256" key="1">
    <source>
        <dbReference type="ARBA" id="ARBA00004651"/>
    </source>
</evidence>
<dbReference type="Proteomes" id="UP000007947">
    <property type="component" value="Chromosome"/>
</dbReference>
<evidence type="ECO:0000256" key="5">
    <source>
        <dbReference type="ARBA" id="ARBA00022989"/>
    </source>
</evidence>
<accession>F5XQI2</accession>
<evidence type="ECO:0000313" key="8">
    <source>
        <dbReference type="Proteomes" id="UP000007947"/>
    </source>
</evidence>
<dbReference type="OrthoDB" id="346004at2"/>
<dbReference type="InterPro" id="IPR051907">
    <property type="entry name" value="DoxX-like_oxidoreductase"/>
</dbReference>
<dbReference type="eggNOG" id="COG2259">
    <property type="taxonomic scope" value="Bacteria"/>
</dbReference>
<reference evidence="7 8" key="1">
    <citation type="submission" date="2011-05" db="EMBL/GenBank/DDBJ databases">
        <title>Whole genome sequence of Microlunatus phosphovorus NM-1.</title>
        <authorList>
            <person name="Hosoyama A."/>
            <person name="Sasaki K."/>
            <person name="Harada T."/>
            <person name="Igarashi R."/>
            <person name="Kawakoshi A."/>
            <person name="Sasagawa M."/>
            <person name="Fukada J."/>
            <person name="Nakamura S."/>
            <person name="Katano Y."/>
            <person name="Hanada S."/>
            <person name="Kamagata Y."/>
            <person name="Nakamura N."/>
            <person name="Yamazaki S."/>
            <person name="Fujita N."/>
        </authorList>
    </citation>
    <scope>NUCLEOTIDE SEQUENCE [LARGE SCALE GENOMIC DNA]</scope>
    <source>
        <strain evidence="8">ATCC 700054 / DSM 10555 / JCM 9379 / NBRC 101784 / NCIMB 13414 / VKM Ac-1990 / NM-1</strain>
    </source>
</reference>
<comment type="similarity">
    <text evidence="2">Belongs to the DoxX family.</text>
</comment>
<dbReference type="RefSeq" id="WP_013862365.1">
    <property type="nucleotide sequence ID" value="NC_015635.1"/>
</dbReference>
<dbReference type="AlphaFoldDB" id="F5XQI2"/>
<sequence>MARGSRQCAGARDAGLLLLRVGVGGALVAHGTQKLFGWFGGGGIEGTATFLGSAGFEPAKLNATLAGVGEAGSGALLALGLGTGPAGAAASATMSIASAVNAPKGFFATNGGLELPAAYGLVASVLALTGPGRISLDQATGQVFSGRTLTRLAYLAAAAGAAYTFWSRQKTLADRAAAAAHDSAGEDKDA</sequence>
<evidence type="ECO:0000256" key="4">
    <source>
        <dbReference type="ARBA" id="ARBA00022692"/>
    </source>
</evidence>
<evidence type="ECO:0008006" key="9">
    <source>
        <dbReference type="Google" id="ProtNLM"/>
    </source>
</evidence>
<dbReference type="STRING" id="1032480.MLP_14680"/>
<evidence type="ECO:0000313" key="7">
    <source>
        <dbReference type="EMBL" id="BAK34482.1"/>
    </source>
</evidence>
<dbReference type="KEGG" id="mph:MLP_14680"/>
<dbReference type="PANTHER" id="PTHR33452:SF1">
    <property type="entry name" value="INNER MEMBRANE PROTEIN YPHA-RELATED"/>
    <property type="match status" value="1"/>
</dbReference>
<dbReference type="Pfam" id="PF07681">
    <property type="entry name" value="DoxX"/>
    <property type="match status" value="1"/>
</dbReference>
<dbReference type="HOGENOM" id="CLU_058421_3_0_11"/>
<dbReference type="InterPro" id="IPR032808">
    <property type="entry name" value="DoxX"/>
</dbReference>
<evidence type="ECO:0000256" key="6">
    <source>
        <dbReference type="ARBA" id="ARBA00023136"/>
    </source>
</evidence>
<dbReference type="PANTHER" id="PTHR33452">
    <property type="entry name" value="OXIDOREDUCTASE CATD-RELATED"/>
    <property type="match status" value="1"/>
</dbReference>
<name>F5XQI2_MICPN</name>
<proteinExistence type="inferred from homology"/>